<comment type="caution">
    <text evidence="1">The sequence shown here is derived from an EMBL/GenBank/DDBJ whole genome shotgun (WGS) entry which is preliminary data.</text>
</comment>
<reference evidence="2" key="1">
    <citation type="journal article" date="2019" name="Int. J. Syst. Evol. Microbiol.">
        <title>The Global Catalogue of Microorganisms (GCM) 10K type strain sequencing project: providing services to taxonomists for standard genome sequencing and annotation.</title>
        <authorList>
            <consortium name="The Broad Institute Genomics Platform"/>
            <consortium name="The Broad Institute Genome Sequencing Center for Infectious Disease"/>
            <person name="Wu L."/>
            <person name="Ma J."/>
        </authorList>
    </citation>
    <scope>NUCLEOTIDE SEQUENCE [LARGE SCALE GENOMIC DNA]</scope>
    <source>
        <strain evidence="2">JCM 31037</strain>
    </source>
</reference>
<gene>
    <name evidence="1" type="ORF">ACFQ4H_15230</name>
</gene>
<evidence type="ECO:0000313" key="1">
    <source>
        <dbReference type="EMBL" id="MFD1322449.1"/>
    </source>
</evidence>
<dbReference type="Proteomes" id="UP001597260">
    <property type="component" value="Unassembled WGS sequence"/>
</dbReference>
<dbReference type="EMBL" id="JBHTMP010000020">
    <property type="protein sequence ID" value="MFD1322449.1"/>
    <property type="molecule type" value="Genomic_DNA"/>
</dbReference>
<dbReference type="Pfam" id="PF20544">
    <property type="entry name" value="DUF6758"/>
    <property type="match status" value="1"/>
</dbReference>
<protein>
    <submittedName>
        <fullName evidence="1">DUF6758 family protein</fullName>
    </submittedName>
</protein>
<keyword evidence="2" id="KW-1185">Reference proteome</keyword>
<organism evidence="1 2">
    <name type="scientific">Micromonospora sonneratiae</name>
    <dbReference type="NCBI Taxonomy" id="1184706"/>
    <lineage>
        <taxon>Bacteria</taxon>
        <taxon>Bacillati</taxon>
        <taxon>Actinomycetota</taxon>
        <taxon>Actinomycetes</taxon>
        <taxon>Micromonosporales</taxon>
        <taxon>Micromonosporaceae</taxon>
        <taxon>Micromonospora</taxon>
    </lineage>
</organism>
<accession>A0ABW3YDC8</accession>
<sequence>MLAGTATGPDQGDAGPARLAKIHFEGRPTPMWSVKSPTDRSAYVGETRGMGLYAIAWPASAGCLLKGEVVVHDLTEWLPPELVYGAPPQYPHGTA</sequence>
<evidence type="ECO:0000313" key="2">
    <source>
        <dbReference type="Proteomes" id="UP001597260"/>
    </source>
</evidence>
<proteinExistence type="predicted"/>
<dbReference type="RefSeq" id="WP_377571540.1">
    <property type="nucleotide sequence ID" value="NZ_JBHTMP010000020.1"/>
</dbReference>
<name>A0ABW3YDC8_9ACTN</name>
<dbReference type="InterPro" id="IPR046646">
    <property type="entry name" value="DUF6758"/>
</dbReference>